<accession>A0ABW1FAQ0</accession>
<dbReference type="PANTHER" id="PTHR13887">
    <property type="entry name" value="GLUTATHIONE S-TRANSFERASE KAPPA"/>
    <property type="match status" value="1"/>
</dbReference>
<dbReference type="EMBL" id="JBHSOD010000076">
    <property type="protein sequence ID" value="MFC5890273.1"/>
    <property type="molecule type" value="Genomic_DNA"/>
</dbReference>
<proteinExistence type="predicted"/>
<dbReference type="Gene3D" id="3.40.30.10">
    <property type="entry name" value="Glutaredoxin"/>
    <property type="match status" value="1"/>
</dbReference>
<dbReference type="InterPro" id="IPR001853">
    <property type="entry name" value="DSBA-like_thioredoxin_dom"/>
</dbReference>
<dbReference type="CDD" id="cd03024">
    <property type="entry name" value="DsbA_FrnE"/>
    <property type="match status" value="1"/>
</dbReference>
<dbReference type="SUPFAM" id="SSF52833">
    <property type="entry name" value="Thioredoxin-like"/>
    <property type="match status" value="1"/>
</dbReference>
<dbReference type="InterPro" id="IPR036249">
    <property type="entry name" value="Thioredoxin-like_sf"/>
</dbReference>
<sequence>MVDRSPIRNTVRPTPGETPAMKVEIYSDIACPWCYIGKRRFEEALDGFAGKEGVEVVYRPYQLVPDAPATASPHRAWLAERYGPQSVAMDARVAELGRAEGITYDFDAALHANTFLGHRLLHLAETEYGAAAQGRLKEALLKAHFTDGVDVGDRAALTDVAVSAGLDRDRVAAYLAGDEGTAEVRAQLAEARELGITAVPTFVFEGKWAVQGGQEAETFRRVLEQVAAEIGERRPAPVPVAPAGEACADGACAI</sequence>
<keyword evidence="3" id="KW-1185">Reference proteome</keyword>
<evidence type="ECO:0000313" key="2">
    <source>
        <dbReference type="EMBL" id="MFC5890273.1"/>
    </source>
</evidence>
<dbReference type="RefSeq" id="WP_313765018.1">
    <property type="nucleotide sequence ID" value="NZ_BAAAVH010000033.1"/>
</dbReference>
<comment type="caution">
    <text evidence="2">The sequence shown here is derived from an EMBL/GenBank/DDBJ whole genome shotgun (WGS) entry which is preliminary data.</text>
</comment>
<name>A0ABW1FAQ0_9ACTN</name>
<reference evidence="3" key="1">
    <citation type="journal article" date="2019" name="Int. J. Syst. Evol. Microbiol.">
        <title>The Global Catalogue of Microorganisms (GCM) 10K type strain sequencing project: providing services to taxonomists for standard genome sequencing and annotation.</title>
        <authorList>
            <consortium name="The Broad Institute Genomics Platform"/>
            <consortium name="The Broad Institute Genome Sequencing Center for Infectious Disease"/>
            <person name="Wu L."/>
            <person name="Ma J."/>
        </authorList>
    </citation>
    <scope>NUCLEOTIDE SEQUENCE [LARGE SCALE GENOMIC DNA]</scope>
    <source>
        <strain evidence="3">CGMCC 4.1469</strain>
    </source>
</reference>
<protein>
    <submittedName>
        <fullName evidence="2">DsbA family oxidoreductase</fullName>
    </submittedName>
</protein>
<organism evidence="2 3">
    <name type="scientific">Kitasatospora aburaviensis</name>
    <dbReference type="NCBI Taxonomy" id="67265"/>
    <lineage>
        <taxon>Bacteria</taxon>
        <taxon>Bacillati</taxon>
        <taxon>Actinomycetota</taxon>
        <taxon>Actinomycetes</taxon>
        <taxon>Kitasatosporales</taxon>
        <taxon>Streptomycetaceae</taxon>
        <taxon>Kitasatospora</taxon>
    </lineage>
</organism>
<dbReference type="Proteomes" id="UP001596067">
    <property type="component" value="Unassembled WGS sequence"/>
</dbReference>
<evidence type="ECO:0000259" key="1">
    <source>
        <dbReference type="Pfam" id="PF01323"/>
    </source>
</evidence>
<dbReference type="PANTHER" id="PTHR13887:SF41">
    <property type="entry name" value="THIOREDOXIN SUPERFAMILY PROTEIN"/>
    <property type="match status" value="1"/>
</dbReference>
<feature type="domain" description="DSBA-like thioredoxin" evidence="1">
    <location>
        <begin position="23"/>
        <end position="223"/>
    </location>
</feature>
<evidence type="ECO:0000313" key="3">
    <source>
        <dbReference type="Proteomes" id="UP001596067"/>
    </source>
</evidence>
<dbReference type="Pfam" id="PF01323">
    <property type="entry name" value="DSBA"/>
    <property type="match status" value="1"/>
</dbReference>
<gene>
    <name evidence="2" type="ORF">ACFP0N_35490</name>
</gene>